<evidence type="ECO:0000313" key="8">
    <source>
        <dbReference type="Proteomes" id="UP000076532"/>
    </source>
</evidence>
<dbReference type="Gene3D" id="3.30.40.10">
    <property type="entry name" value="Zinc/RING finger domain, C3HC4 (zinc finger)"/>
    <property type="match status" value="1"/>
</dbReference>
<keyword evidence="1" id="KW-0479">Metal-binding</keyword>
<dbReference type="PROSITE" id="PS50089">
    <property type="entry name" value="ZF_RING_2"/>
    <property type="match status" value="1"/>
</dbReference>
<dbReference type="EMBL" id="KV417501">
    <property type="protein sequence ID" value="KZP28994.1"/>
    <property type="molecule type" value="Genomic_DNA"/>
</dbReference>
<dbReference type="OrthoDB" id="8062037at2759"/>
<evidence type="ECO:0000313" key="7">
    <source>
        <dbReference type="EMBL" id="KZP28994.1"/>
    </source>
</evidence>
<evidence type="ECO:0000259" key="6">
    <source>
        <dbReference type="PROSITE" id="PS50089"/>
    </source>
</evidence>
<dbReference type="SMART" id="SM00184">
    <property type="entry name" value="RING"/>
    <property type="match status" value="1"/>
</dbReference>
<evidence type="ECO:0000256" key="2">
    <source>
        <dbReference type="ARBA" id="ARBA00022771"/>
    </source>
</evidence>
<dbReference type="AlphaFoldDB" id="A0A166S461"/>
<evidence type="ECO:0000256" key="1">
    <source>
        <dbReference type="ARBA" id="ARBA00022723"/>
    </source>
</evidence>
<keyword evidence="3" id="KW-0862">Zinc</keyword>
<dbReference type="PANTHER" id="PTHR45931">
    <property type="entry name" value="SI:CH211-59O9.10"/>
    <property type="match status" value="1"/>
</dbReference>
<dbReference type="CDD" id="cd16454">
    <property type="entry name" value="RING-H2_PA-TM-RING"/>
    <property type="match status" value="1"/>
</dbReference>
<dbReference type="Proteomes" id="UP000076532">
    <property type="component" value="Unassembled WGS sequence"/>
</dbReference>
<dbReference type="GO" id="GO:0008270">
    <property type="term" value="F:zinc ion binding"/>
    <property type="evidence" value="ECO:0007669"/>
    <property type="project" value="UniProtKB-KW"/>
</dbReference>
<dbReference type="STRING" id="436010.A0A166S461"/>
<evidence type="ECO:0000256" key="4">
    <source>
        <dbReference type="PROSITE-ProRule" id="PRU00175"/>
    </source>
</evidence>
<feature type="compositionally biased region" description="Polar residues" evidence="5">
    <location>
        <begin position="91"/>
        <end position="108"/>
    </location>
</feature>
<dbReference type="SUPFAM" id="SSF57850">
    <property type="entry name" value="RING/U-box"/>
    <property type="match status" value="1"/>
</dbReference>
<name>A0A166S461_9AGAM</name>
<dbReference type="InterPro" id="IPR013083">
    <property type="entry name" value="Znf_RING/FYVE/PHD"/>
</dbReference>
<accession>A0A166S461</accession>
<reference evidence="7 8" key="1">
    <citation type="journal article" date="2016" name="Mol. Biol. Evol.">
        <title>Comparative Genomics of Early-Diverging Mushroom-Forming Fungi Provides Insights into the Origins of Lignocellulose Decay Capabilities.</title>
        <authorList>
            <person name="Nagy L.G."/>
            <person name="Riley R."/>
            <person name="Tritt A."/>
            <person name="Adam C."/>
            <person name="Daum C."/>
            <person name="Floudas D."/>
            <person name="Sun H."/>
            <person name="Yadav J.S."/>
            <person name="Pangilinan J."/>
            <person name="Larsson K.H."/>
            <person name="Matsuura K."/>
            <person name="Barry K."/>
            <person name="Labutti K."/>
            <person name="Kuo R."/>
            <person name="Ohm R.A."/>
            <person name="Bhattacharya S.S."/>
            <person name="Shirouzu T."/>
            <person name="Yoshinaga Y."/>
            <person name="Martin F.M."/>
            <person name="Grigoriev I.V."/>
            <person name="Hibbett D.S."/>
        </authorList>
    </citation>
    <scope>NUCLEOTIDE SEQUENCE [LARGE SCALE GENOMIC DNA]</scope>
    <source>
        <strain evidence="7 8">CBS 109695</strain>
    </source>
</reference>
<feature type="region of interest" description="Disordered" evidence="5">
    <location>
        <begin position="375"/>
        <end position="480"/>
    </location>
</feature>
<dbReference type="InterPro" id="IPR051834">
    <property type="entry name" value="RING_finger_E3_ligase"/>
</dbReference>
<evidence type="ECO:0000256" key="3">
    <source>
        <dbReference type="ARBA" id="ARBA00022833"/>
    </source>
</evidence>
<evidence type="ECO:0000256" key="5">
    <source>
        <dbReference type="SAM" id="MobiDB-lite"/>
    </source>
</evidence>
<feature type="compositionally biased region" description="Pro residues" evidence="5">
    <location>
        <begin position="402"/>
        <end position="421"/>
    </location>
</feature>
<dbReference type="GO" id="GO:0061630">
    <property type="term" value="F:ubiquitin protein ligase activity"/>
    <property type="evidence" value="ECO:0007669"/>
    <property type="project" value="TreeGrafter"/>
</dbReference>
<keyword evidence="2 4" id="KW-0863">Zinc-finger</keyword>
<protein>
    <recommendedName>
        <fullName evidence="6">RING-type domain-containing protein</fullName>
    </recommendedName>
</protein>
<feature type="region of interest" description="Disordered" evidence="5">
    <location>
        <begin position="77"/>
        <end position="108"/>
    </location>
</feature>
<organism evidence="7 8">
    <name type="scientific">Athelia psychrophila</name>
    <dbReference type="NCBI Taxonomy" id="1759441"/>
    <lineage>
        <taxon>Eukaryota</taxon>
        <taxon>Fungi</taxon>
        <taxon>Dikarya</taxon>
        <taxon>Basidiomycota</taxon>
        <taxon>Agaricomycotina</taxon>
        <taxon>Agaricomycetes</taxon>
        <taxon>Agaricomycetidae</taxon>
        <taxon>Atheliales</taxon>
        <taxon>Atheliaceae</taxon>
        <taxon>Athelia</taxon>
    </lineage>
</organism>
<keyword evidence="8" id="KW-1185">Reference proteome</keyword>
<feature type="domain" description="RING-type" evidence="6">
    <location>
        <begin position="284"/>
        <end position="331"/>
    </location>
</feature>
<feature type="compositionally biased region" description="Low complexity" evidence="5">
    <location>
        <begin position="450"/>
        <end position="459"/>
    </location>
</feature>
<sequence>MSSRDPLWFCHECNAEMQPLMTPDPHCASCRGTFVEKMENTQDDPRTYQQQPMPGGMEEGYPPGMDHFLLGLHHVLNNHGTGRDRAASPTRAPSSPGTTRVELNSGPSGTTRILTFGGPNTLGGGGSNVGGAPPTLSQFLRDPLMAPAAEPSPRPERTDRAAITGPLMAQYLMALLTAQRGAETATRGDAAAGDPLLNIFGRLGLGGGLGGLGLGGLGLGGEGQANGGGRWGDYVFNQEALDEIITQLMENSNSNRPVPATGDIIEGLPRVTLSKDSPLLERDCAVCKDQFALEGEDPAEQIVVTLPCTHPFHEACIVPWIKSSGTCPVCRYALVPQPDQHAHDAPAGGAARAAGSPSPLAAFLAPAPARGPDPLAALLAPAPTPAPAPPAPPIIPQTLPEAPRPSEPPTLPRAPANPPPSRSGGRGSQSGSSHGGFFNALFSGFGGGNRRSSTDSTSQSRRRRSEGAPNPPGSWNGNDS</sequence>
<dbReference type="Pfam" id="PF13639">
    <property type="entry name" value="zf-RING_2"/>
    <property type="match status" value="1"/>
</dbReference>
<dbReference type="PANTHER" id="PTHR45931:SF3">
    <property type="entry name" value="RING ZINC FINGER-CONTAINING PROTEIN"/>
    <property type="match status" value="1"/>
</dbReference>
<dbReference type="InterPro" id="IPR001841">
    <property type="entry name" value="Znf_RING"/>
</dbReference>
<dbReference type="GO" id="GO:0006511">
    <property type="term" value="P:ubiquitin-dependent protein catabolic process"/>
    <property type="evidence" value="ECO:0007669"/>
    <property type="project" value="TreeGrafter"/>
</dbReference>
<proteinExistence type="predicted"/>
<gene>
    <name evidence="7" type="ORF">FIBSPDRAFT_1039331</name>
</gene>
<dbReference type="GO" id="GO:0005634">
    <property type="term" value="C:nucleus"/>
    <property type="evidence" value="ECO:0007669"/>
    <property type="project" value="TreeGrafter"/>
</dbReference>
<feature type="compositionally biased region" description="Pro residues" evidence="5">
    <location>
        <begin position="382"/>
        <end position="395"/>
    </location>
</feature>